<dbReference type="EC" id="1.1.1.81" evidence="2"/>
<feature type="domain" description="MOFRL" evidence="1">
    <location>
        <begin position="4"/>
        <end position="93"/>
    </location>
</feature>
<gene>
    <name evidence="2" type="primary">ttuD</name>
    <name evidence="2" type="ORF">BWY73_01421</name>
</gene>
<proteinExistence type="predicted"/>
<dbReference type="Pfam" id="PF05161">
    <property type="entry name" value="MOFRL"/>
    <property type="match status" value="1"/>
</dbReference>
<dbReference type="Proteomes" id="UP000485484">
    <property type="component" value="Unassembled WGS sequence"/>
</dbReference>
<accession>A0A1V5M9J5</accession>
<comment type="caution">
    <text evidence="2">The sequence shown here is derived from an EMBL/GenBank/DDBJ whole genome shotgun (WGS) entry which is preliminary data.</text>
</comment>
<dbReference type="AlphaFoldDB" id="A0A1V5M9J5"/>
<dbReference type="GO" id="GO:0016618">
    <property type="term" value="F:hydroxypyruvate reductase [NAD(P)H] activity"/>
    <property type="evidence" value="ECO:0007669"/>
    <property type="project" value="UniProtKB-EC"/>
</dbReference>
<dbReference type="GO" id="GO:0005737">
    <property type="term" value="C:cytoplasm"/>
    <property type="evidence" value="ECO:0007669"/>
    <property type="project" value="TreeGrafter"/>
</dbReference>
<dbReference type="GO" id="GO:0008887">
    <property type="term" value="F:glycerate kinase activity"/>
    <property type="evidence" value="ECO:0007669"/>
    <property type="project" value="InterPro"/>
</dbReference>
<dbReference type="EMBL" id="MWAK01000315">
    <property type="protein sequence ID" value="OPZ89898.1"/>
    <property type="molecule type" value="Genomic_DNA"/>
</dbReference>
<dbReference type="InterPro" id="IPR007835">
    <property type="entry name" value="MOFRL"/>
</dbReference>
<organism evidence="2">
    <name type="scientific">candidate division TA06 bacterium ADurb.Bin417</name>
    <dbReference type="NCBI Taxonomy" id="1852828"/>
    <lineage>
        <taxon>Bacteria</taxon>
        <taxon>Bacteria division TA06</taxon>
    </lineage>
</organism>
<dbReference type="Gene3D" id="3.40.1480.10">
    <property type="entry name" value="MOFRL domain"/>
    <property type="match status" value="1"/>
</dbReference>
<dbReference type="InterPro" id="IPR039760">
    <property type="entry name" value="MOFRL_protein"/>
</dbReference>
<evidence type="ECO:0000259" key="1">
    <source>
        <dbReference type="Pfam" id="PF05161"/>
    </source>
</evidence>
<name>A0A1V5M9J5_UNCT6</name>
<sequence length="99" mass="10067">MAPGGRGGRCQELALGAYAADDAWRGCLLAAGTDGEDGPTDAAGAFCDESVRQAARAKGLDPLPYLLSSRSYDFFAQTGGLLKTGPTGTNVMDLVVALG</sequence>
<evidence type="ECO:0000313" key="2">
    <source>
        <dbReference type="EMBL" id="OPZ89898.1"/>
    </source>
</evidence>
<protein>
    <submittedName>
        <fullName evidence="2">Putative hydroxypyruvate reductase</fullName>
        <ecNumber evidence="2">1.1.1.81</ecNumber>
    </submittedName>
</protein>
<dbReference type="InterPro" id="IPR037035">
    <property type="entry name" value="GK-like_C_sf"/>
</dbReference>
<keyword evidence="2" id="KW-0560">Oxidoreductase</keyword>
<dbReference type="SUPFAM" id="SSF82544">
    <property type="entry name" value="GckA/TtuD-like"/>
    <property type="match status" value="1"/>
</dbReference>
<dbReference type="PANTHER" id="PTHR12227">
    <property type="entry name" value="GLYCERATE KINASE"/>
    <property type="match status" value="1"/>
</dbReference>
<reference evidence="2" key="1">
    <citation type="submission" date="2017-02" db="EMBL/GenBank/DDBJ databases">
        <title>Delving into the versatile metabolic prowess of the omnipresent phylum Bacteroidetes.</title>
        <authorList>
            <person name="Nobu M.K."/>
            <person name="Mei R."/>
            <person name="Narihiro T."/>
            <person name="Kuroda K."/>
            <person name="Liu W.-T."/>
        </authorList>
    </citation>
    <scope>NUCLEOTIDE SEQUENCE</scope>
    <source>
        <strain evidence="2">ADurb.Bin417</strain>
    </source>
</reference>
<keyword evidence="2" id="KW-0670">Pyruvate</keyword>
<dbReference type="PANTHER" id="PTHR12227:SF0">
    <property type="entry name" value="GLYCERATE KINASE"/>
    <property type="match status" value="1"/>
</dbReference>